<feature type="compositionally biased region" description="Polar residues" evidence="1">
    <location>
        <begin position="152"/>
        <end position="174"/>
    </location>
</feature>
<evidence type="ECO:0000313" key="3">
    <source>
        <dbReference type="Proteomes" id="UP000070700"/>
    </source>
</evidence>
<reference evidence="2 3" key="1">
    <citation type="submission" date="2015-10" db="EMBL/GenBank/DDBJ databases">
        <title>Full genome of DAOMC 229536 Phialocephala scopiformis, a fungal endophyte of spruce producing the potent anti-insectan compound rugulosin.</title>
        <authorList>
            <consortium name="DOE Joint Genome Institute"/>
            <person name="Walker A.K."/>
            <person name="Frasz S.L."/>
            <person name="Seifert K.A."/>
            <person name="Miller J.D."/>
            <person name="Mondo S.J."/>
            <person name="Labutti K."/>
            <person name="Lipzen A."/>
            <person name="Dockter R."/>
            <person name="Kennedy M."/>
            <person name="Grigoriev I.V."/>
            <person name="Spatafora J.W."/>
        </authorList>
    </citation>
    <scope>NUCLEOTIDE SEQUENCE [LARGE SCALE GENOMIC DNA]</scope>
    <source>
        <strain evidence="2 3">CBS 120377</strain>
    </source>
</reference>
<sequence length="777" mass="82579">MSLAGLETQDLGQFNFDINDLNPFPQNSSFDFSVDSQLSNFQFDNNLGHTPLMADQYGLDQWASAFGGEEMPVHTRPHESSPARDSGRLDSSFQTSWLYDVPDVSPTTTESLAQGYFPDGSLRQPQPFQNATTDASPLTSASDWSILEASMNASPASQDASTPASSESQSNSQIRTRKRRAVDDDSAEATLPLANQRGSGSGIEVDPSDIPHPGGDGNSLVSSSSRQGRLFTQRNAVPQASLRTLPSSPVISIAAFAESCQAACDALMSISSAPVEATSLRRDLERLQSILHQVQSDSDAHLPSTVLQELPSLSSRLQVISAPSSEVLSDSAQRHRYNKPDPEIRADYLRECQIQARRIVRSLCATINSVQAHNTGTASSTDDLMLTSGRNVHLFASASRSPSPESGVQMWVESTSQWQMMSDSPSPMDDSTASASRANVQAAVASTVSNDEGRAGYRSLSGGAVLIANDLASDGPLASTVSEQQPLSQSQRGGDQVSTSLPFFDEDLDFDVQVHRHRSHAQANSAPALDTINSAASTLSRVDDLAQASSSPQNRDLQVRRTENAPPSSTLLSPGTAAPTSLVQSTANPQATGLAMQTSPDAPLGLPATTTTGHQTQSLAAHQLLLPLLATLFASYIASSNNALSPSLQYLLIPLALSSLLSTSIFACSSIFLAALSFNNLDLPRHAASQWVGSDPVVAMVKLTLCAVLTAQLPRFLVSRARMGVAVMGLLSMFDGQGCRGTGTGSLSTYSEEGEGRLTPTPEWLVEMRELTPVVVV</sequence>
<dbReference type="RefSeq" id="XP_018063645.1">
    <property type="nucleotide sequence ID" value="XM_018206469.1"/>
</dbReference>
<feature type="region of interest" description="Disordered" evidence="1">
    <location>
        <begin position="543"/>
        <end position="583"/>
    </location>
</feature>
<organism evidence="2 3">
    <name type="scientific">Mollisia scopiformis</name>
    <name type="common">Conifer needle endophyte fungus</name>
    <name type="synonym">Phialocephala scopiformis</name>
    <dbReference type="NCBI Taxonomy" id="149040"/>
    <lineage>
        <taxon>Eukaryota</taxon>
        <taxon>Fungi</taxon>
        <taxon>Dikarya</taxon>
        <taxon>Ascomycota</taxon>
        <taxon>Pezizomycotina</taxon>
        <taxon>Leotiomycetes</taxon>
        <taxon>Helotiales</taxon>
        <taxon>Mollisiaceae</taxon>
        <taxon>Mollisia</taxon>
    </lineage>
</organism>
<evidence type="ECO:0000256" key="1">
    <source>
        <dbReference type="SAM" id="MobiDB-lite"/>
    </source>
</evidence>
<protein>
    <submittedName>
        <fullName evidence="2">Uncharacterized protein</fullName>
    </submittedName>
</protein>
<dbReference type="OrthoDB" id="4850804at2759"/>
<dbReference type="STRING" id="149040.A0A132BA56"/>
<accession>A0A132BA56</accession>
<name>A0A132BA56_MOLSC</name>
<dbReference type="InParanoid" id="A0A132BA56"/>
<evidence type="ECO:0000313" key="2">
    <source>
        <dbReference type="EMBL" id="KUJ09290.1"/>
    </source>
</evidence>
<feature type="compositionally biased region" description="Polar residues" evidence="1">
    <location>
        <begin position="479"/>
        <end position="501"/>
    </location>
</feature>
<dbReference type="AlphaFoldDB" id="A0A132BA56"/>
<dbReference type="GeneID" id="28816195"/>
<gene>
    <name evidence="2" type="ORF">LY89DRAFT_283032</name>
</gene>
<dbReference type="EMBL" id="KQ947432">
    <property type="protein sequence ID" value="KUJ09290.1"/>
    <property type="molecule type" value="Genomic_DNA"/>
</dbReference>
<feature type="compositionally biased region" description="Polar residues" evidence="1">
    <location>
        <begin position="547"/>
        <end position="556"/>
    </location>
</feature>
<feature type="region of interest" description="Disordered" evidence="1">
    <location>
        <begin position="418"/>
        <end position="438"/>
    </location>
</feature>
<feature type="compositionally biased region" description="Polar residues" evidence="1">
    <location>
        <begin position="123"/>
        <end position="139"/>
    </location>
</feature>
<keyword evidence="3" id="KW-1185">Reference proteome</keyword>
<dbReference type="KEGG" id="psco:LY89DRAFT_283032"/>
<feature type="compositionally biased region" description="Low complexity" evidence="1">
    <location>
        <begin position="420"/>
        <end position="436"/>
    </location>
</feature>
<feature type="region of interest" description="Disordered" evidence="1">
    <location>
        <begin position="477"/>
        <end position="501"/>
    </location>
</feature>
<dbReference type="Proteomes" id="UP000070700">
    <property type="component" value="Unassembled WGS sequence"/>
</dbReference>
<proteinExistence type="predicted"/>
<feature type="compositionally biased region" description="Polar residues" evidence="1">
    <location>
        <begin position="565"/>
        <end position="583"/>
    </location>
</feature>
<feature type="region of interest" description="Disordered" evidence="1">
    <location>
        <begin position="109"/>
        <end position="139"/>
    </location>
</feature>
<feature type="region of interest" description="Disordered" evidence="1">
    <location>
        <begin position="152"/>
        <end position="227"/>
    </location>
</feature>